<protein>
    <recommendedName>
        <fullName evidence="4">Pathogen-related protein</fullName>
    </recommendedName>
</protein>
<dbReference type="SUPFAM" id="SSF54427">
    <property type="entry name" value="NTF2-like"/>
    <property type="match status" value="1"/>
</dbReference>
<feature type="region of interest" description="Disordered" evidence="1">
    <location>
        <begin position="469"/>
        <end position="525"/>
    </location>
</feature>
<feature type="compositionally biased region" description="Polar residues" evidence="1">
    <location>
        <begin position="281"/>
        <end position="297"/>
    </location>
</feature>
<proteinExistence type="predicted"/>
<evidence type="ECO:0000256" key="1">
    <source>
        <dbReference type="SAM" id="MobiDB-lite"/>
    </source>
</evidence>
<gene>
    <name evidence="2" type="ORF">B0A54_17345</name>
</gene>
<organism evidence="2 3">
    <name type="scientific">Friedmanniomyces endolithicus</name>
    <dbReference type="NCBI Taxonomy" id="329885"/>
    <lineage>
        <taxon>Eukaryota</taxon>
        <taxon>Fungi</taxon>
        <taxon>Dikarya</taxon>
        <taxon>Ascomycota</taxon>
        <taxon>Pezizomycotina</taxon>
        <taxon>Dothideomycetes</taxon>
        <taxon>Dothideomycetidae</taxon>
        <taxon>Mycosphaerellales</taxon>
        <taxon>Teratosphaeriaceae</taxon>
        <taxon>Friedmanniomyces</taxon>
    </lineage>
</organism>
<feature type="region of interest" description="Disordered" evidence="1">
    <location>
        <begin position="247"/>
        <end position="303"/>
    </location>
</feature>
<dbReference type="InterPro" id="IPR053218">
    <property type="entry name" value="Pathogen-related_defense"/>
</dbReference>
<feature type="compositionally biased region" description="Basic and acidic residues" evidence="1">
    <location>
        <begin position="384"/>
        <end position="399"/>
    </location>
</feature>
<sequence length="525" mass="56820">MAAADVQAPPAEPAPAVPDYLASPNAVFNDEGVKWRYGKAPDYSKTRKVWEEGKKMNHAAGSLPQLVENLVKNWEVEASFKPRLQDWRTIDHENYSFAINGGPPQSAEHMLKVGTYNAIIAPNEYYSPENSDFASSHKTFKRMMPTFAWEVTEVYSGPPKVAFKWRHWGVMKNDYVGFNDKGEKIVAKAHGGPIEIYGVTVATVDDKVRLQTVDTWFDPLEMFRQIAPGGIVNKTVMNRKVDMETALDDDAVAEKPNGVPEASTTEQPEEVAAESTKSEDTVSSSTDTKGADQTTADPTDVPAAHFANDGIKIAEQHNKEGAKVTAPEDIIPKHISNSTGEPADAFVPHQGADTEKSAVESTQTDPSPAQTLVDAAASHGAAADIEHPESNFHDSHEEQPQADTGAAQEVPAAAETNDSSSNDNKHLPTPSIYASPVNGDPAHRLALGASGDFPDESRSIRDAVDEHLEGPATDVHPHPKDMEESVRPRAGEAVAVEAGSEETRVTHEEMSGFAGGECPFLMNRE</sequence>
<dbReference type="OrthoDB" id="65445at2759"/>
<dbReference type="PANTHER" id="PTHR31723">
    <property type="entry name" value="PATHOGENESIS-RELATED FAMILY PROTEIN"/>
    <property type="match status" value="1"/>
</dbReference>
<dbReference type="Gene3D" id="3.10.450.50">
    <property type="match status" value="1"/>
</dbReference>
<dbReference type="EMBL" id="NAJP01000151">
    <property type="protein sequence ID" value="TKA25770.1"/>
    <property type="molecule type" value="Genomic_DNA"/>
</dbReference>
<reference evidence="2 3" key="1">
    <citation type="submission" date="2017-03" db="EMBL/GenBank/DDBJ databases">
        <title>Genomes of endolithic fungi from Antarctica.</title>
        <authorList>
            <person name="Coleine C."/>
            <person name="Masonjones S."/>
            <person name="Stajich J.E."/>
        </authorList>
    </citation>
    <scope>NUCLEOTIDE SEQUENCE [LARGE SCALE GENOMIC DNA]</scope>
    <source>
        <strain evidence="2 3">CCFEE 5311</strain>
    </source>
</reference>
<evidence type="ECO:0000313" key="3">
    <source>
        <dbReference type="Proteomes" id="UP000310066"/>
    </source>
</evidence>
<comment type="caution">
    <text evidence="2">The sequence shown here is derived from an EMBL/GenBank/DDBJ whole genome shotgun (WGS) entry which is preliminary data.</text>
</comment>
<dbReference type="Proteomes" id="UP000310066">
    <property type="component" value="Unassembled WGS sequence"/>
</dbReference>
<evidence type="ECO:0008006" key="4">
    <source>
        <dbReference type="Google" id="ProtNLM"/>
    </source>
</evidence>
<dbReference type="AlphaFoldDB" id="A0A4U0TU30"/>
<feature type="compositionally biased region" description="Basic and acidic residues" evidence="1">
    <location>
        <begin position="469"/>
        <end position="490"/>
    </location>
</feature>
<evidence type="ECO:0000313" key="2">
    <source>
        <dbReference type="EMBL" id="TKA25770.1"/>
    </source>
</evidence>
<name>A0A4U0TU30_9PEZI</name>
<feature type="compositionally biased region" description="Basic and acidic residues" evidence="1">
    <location>
        <begin position="501"/>
        <end position="510"/>
    </location>
</feature>
<feature type="compositionally biased region" description="Polar residues" evidence="1">
    <location>
        <begin position="359"/>
        <end position="370"/>
    </location>
</feature>
<feature type="region of interest" description="Disordered" evidence="1">
    <location>
        <begin position="318"/>
        <end position="457"/>
    </location>
</feature>
<dbReference type="InterPro" id="IPR032710">
    <property type="entry name" value="NTF2-like_dom_sf"/>
</dbReference>
<accession>A0A4U0TU30</accession>
<dbReference type="PANTHER" id="PTHR31723:SF10">
    <property type="entry name" value="PATHOGEN-RELATED PROTEIN"/>
    <property type="match status" value="1"/>
</dbReference>